<name>W2TB10_NECAM</name>
<keyword evidence="2" id="KW-1185">Reference proteome</keyword>
<dbReference type="KEGG" id="nai:NECAME_18233"/>
<evidence type="ECO:0000313" key="2">
    <source>
        <dbReference type="Proteomes" id="UP000053676"/>
    </source>
</evidence>
<reference evidence="2" key="1">
    <citation type="journal article" date="2014" name="Nat. Genet.">
        <title>Genome of the human hookworm Necator americanus.</title>
        <authorList>
            <person name="Tang Y.T."/>
            <person name="Gao X."/>
            <person name="Rosa B.A."/>
            <person name="Abubucker S."/>
            <person name="Hallsworth-Pepin K."/>
            <person name="Martin J."/>
            <person name="Tyagi R."/>
            <person name="Heizer E."/>
            <person name="Zhang X."/>
            <person name="Bhonagiri-Palsikar V."/>
            <person name="Minx P."/>
            <person name="Warren W.C."/>
            <person name="Wang Q."/>
            <person name="Zhan B."/>
            <person name="Hotez P.J."/>
            <person name="Sternberg P.W."/>
            <person name="Dougall A."/>
            <person name="Gaze S.T."/>
            <person name="Mulvenna J."/>
            <person name="Sotillo J."/>
            <person name="Ranganathan S."/>
            <person name="Rabelo E.M."/>
            <person name="Wilson R.K."/>
            <person name="Felgner P.L."/>
            <person name="Bethony J."/>
            <person name="Hawdon J.M."/>
            <person name="Gasser R.B."/>
            <person name="Loukas A."/>
            <person name="Mitreva M."/>
        </authorList>
    </citation>
    <scope>NUCLEOTIDE SEQUENCE [LARGE SCALE GENOMIC DNA]</scope>
</reference>
<sequence>MSGIKELTSCNCFTPNKMLIPTRVCVEMLDILPAFLDETLDGAFHENPRKRRCLELVNI</sequence>
<protein>
    <submittedName>
        <fullName evidence="1">Uncharacterized protein</fullName>
    </submittedName>
</protein>
<dbReference type="AlphaFoldDB" id="W2TB10"/>
<gene>
    <name evidence="1" type="ORF">NECAME_18233</name>
</gene>
<dbReference type="Proteomes" id="UP000053676">
    <property type="component" value="Unassembled WGS sequence"/>
</dbReference>
<proteinExistence type="predicted"/>
<organism evidence="1 2">
    <name type="scientific">Necator americanus</name>
    <name type="common">Human hookworm</name>
    <dbReference type="NCBI Taxonomy" id="51031"/>
    <lineage>
        <taxon>Eukaryota</taxon>
        <taxon>Metazoa</taxon>
        <taxon>Ecdysozoa</taxon>
        <taxon>Nematoda</taxon>
        <taxon>Chromadorea</taxon>
        <taxon>Rhabditida</taxon>
        <taxon>Rhabditina</taxon>
        <taxon>Rhabditomorpha</taxon>
        <taxon>Strongyloidea</taxon>
        <taxon>Ancylostomatidae</taxon>
        <taxon>Bunostominae</taxon>
        <taxon>Necator</taxon>
    </lineage>
</organism>
<dbReference type="EMBL" id="KI660012">
    <property type="protein sequence ID" value="ETN78202.1"/>
    <property type="molecule type" value="Genomic_DNA"/>
</dbReference>
<accession>W2TB10</accession>
<evidence type="ECO:0000313" key="1">
    <source>
        <dbReference type="EMBL" id="ETN78202.1"/>
    </source>
</evidence>